<feature type="region of interest" description="Disordered" evidence="3">
    <location>
        <begin position="338"/>
        <end position="457"/>
    </location>
</feature>
<evidence type="ECO:0000256" key="1">
    <source>
        <dbReference type="ARBA" id="ARBA00004613"/>
    </source>
</evidence>
<keyword evidence="2" id="KW-0964">Secreted</keyword>
<dbReference type="GO" id="GO:0005576">
    <property type="term" value="C:extracellular region"/>
    <property type="evidence" value="ECO:0007669"/>
    <property type="project" value="UniProtKB-SubCell"/>
</dbReference>
<feature type="compositionally biased region" description="Low complexity" evidence="3">
    <location>
        <begin position="413"/>
        <end position="426"/>
    </location>
</feature>
<organism evidence="5 6">
    <name type="scientific">Umbra pygmaea</name>
    <name type="common">Eastern mudminnow</name>
    <dbReference type="NCBI Taxonomy" id="75934"/>
    <lineage>
        <taxon>Eukaryota</taxon>
        <taxon>Metazoa</taxon>
        <taxon>Chordata</taxon>
        <taxon>Craniata</taxon>
        <taxon>Vertebrata</taxon>
        <taxon>Euteleostomi</taxon>
        <taxon>Actinopterygii</taxon>
        <taxon>Neopterygii</taxon>
        <taxon>Teleostei</taxon>
        <taxon>Protacanthopterygii</taxon>
        <taxon>Esociformes</taxon>
        <taxon>Umbridae</taxon>
        <taxon>Umbra</taxon>
    </lineage>
</organism>
<feature type="domain" description="Phospholipase A2-like central" evidence="4">
    <location>
        <begin position="446"/>
        <end position="527"/>
    </location>
</feature>
<dbReference type="InterPro" id="IPR033113">
    <property type="entry name" value="PLA2_histidine"/>
</dbReference>
<dbReference type="PANTHER" id="PTHR12253">
    <property type="entry name" value="RH14732P"/>
    <property type="match status" value="1"/>
</dbReference>
<evidence type="ECO:0000313" key="6">
    <source>
        <dbReference type="Proteomes" id="UP001557470"/>
    </source>
</evidence>
<dbReference type="PROSITE" id="PS00118">
    <property type="entry name" value="PA2_HIS"/>
    <property type="match status" value="1"/>
</dbReference>
<comment type="caution">
    <text evidence="5">The sequence shown here is derived from an EMBL/GenBank/DDBJ whole genome shotgun (WGS) entry which is preliminary data.</text>
</comment>
<dbReference type="AlphaFoldDB" id="A0ABD0W3V1"/>
<dbReference type="Gene3D" id="1.20.90.10">
    <property type="entry name" value="Phospholipase A2 domain"/>
    <property type="match status" value="2"/>
</dbReference>
<feature type="domain" description="Phospholipase A2-like central" evidence="4">
    <location>
        <begin position="153"/>
        <end position="254"/>
    </location>
</feature>
<evidence type="ECO:0000259" key="4">
    <source>
        <dbReference type="Pfam" id="PF05826"/>
    </source>
</evidence>
<dbReference type="SUPFAM" id="SSF48619">
    <property type="entry name" value="Phospholipase A2, PLA2"/>
    <property type="match status" value="1"/>
</dbReference>
<dbReference type="EMBL" id="JAGEUA010000009">
    <property type="protein sequence ID" value="KAL0965744.1"/>
    <property type="molecule type" value="Genomic_DNA"/>
</dbReference>
<dbReference type="CDD" id="cd04704">
    <property type="entry name" value="PLA2_bee_venom_like"/>
    <property type="match status" value="1"/>
</dbReference>
<evidence type="ECO:0000313" key="5">
    <source>
        <dbReference type="EMBL" id="KAL0965744.1"/>
    </source>
</evidence>
<feature type="compositionally biased region" description="Low complexity" evidence="3">
    <location>
        <begin position="338"/>
        <end position="363"/>
    </location>
</feature>
<comment type="subcellular location">
    <subcellularLocation>
        <location evidence="1">Secreted</location>
    </subcellularLocation>
</comment>
<dbReference type="InterPro" id="IPR016090">
    <property type="entry name" value="PLA2-like_dom"/>
</dbReference>
<evidence type="ECO:0000256" key="2">
    <source>
        <dbReference type="ARBA" id="ARBA00022525"/>
    </source>
</evidence>
<protein>
    <recommendedName>
        <fullName evidence="4">Phospholipase A2-like central domain-containing protein</fullName>
    </recommendedName>
</protein>
<evidence type="ECO:0000256" key="3">
    <source>
        <dbReference type="SAM" id="MobiDB-lite"/>
    </source>
</evidence>
<proteinExistence type="predicted"/>
<accession>A0ABD0W3V1</accession>
<dbReference type="InterPro" id="IPR036444">
    <property type="entry name" value="PLipase_A2_dom_sf"/>
</dbReference>
<reference evidence="5 6" key="1">
    <citation type="submission" date="2024-06" db="EMBL/GenBank/DDBJ databases">
        <authorList>
            <person name="Pan Q."/>
            <person name="Wen M."/>
            <person name="Jouanno E."/>
            <person name="Zahm M."/>
            <person name="Klopp C."/>
            <person name="Cabau C."/>
            <person name="Louis A."/>
            <person name="Berthelot C."/>
            <person name="Parey E."/>
            <person name="Roest Crollius H."/>
            <person name="Montfort J."/>
            <person name="Robinson-Rechavi M."/>
            <person name="Bouchez O."/>
            <person name="Lampietro C."/>
            <person name="Lopez Roques C."/>
            <person name="Donnadieu C."/>
            <person name="Postlethwait J."/>
            <person name="Bobe J."/>
            <person name="Verreycken H."/>
            <person name="Guiguen Y."/>
        </authorList>
    </citation>
    <scope>NUCLEOTIDE SEQUENCE [LARGE SCALE GENOMIC DNA]</scope>
    <source>
        <strain evidence="5">Up_M1</strain>
        <tissue evidence="5">Testis</tissue>
    </source>
</reference>
<gene>
    <name evidence="5" type="ORF">UPYG_G00285160</name>
</gene>
<dbReference type="Proteomes" id="UP001557470">
    <property type="component" value="Unassembled WGS sequence"/>
</dbReference>
<name>A0ABD0W3V1_UMBPY</name>
<sequence>MLNGETHLSFLRHDSEPLHSSSFLRLYYSVWSGENTLLNCAVSEDIGVTDDYSFLCREKSITENFSDSPGKRFDVSPLFGLESSCASFSSPTVTKRLDFGEALEEVKMTRKNWTETIFFSDKYADEARTFQDRKGESFRNFTHAHRRVKRGFIVPGTLWCGSGSKAENYEDLENRSGAGVFAQTDSCCREHDQCQDTILSFESNYGVFNKNIFTLSHCDCDTRFRMCLLGAEDSISDVVGYTFFNLLNMPCFEFSQKLQCSQRNWFGMCLQYDMALYAVIHSATQYNSTQRETLLGQMEQPVDHTTTSTYSYTSSSPFISTSNIPSSSITSSTFITYSSSPSNSPSTSPSLPPSSSTSISDSSADAADLTAGGQSVTLDPGSLIADADGADNMSEHTSSTPAYTPDTAAGPRTQSSSSTPVTASISGPALDSQSKPSHQHGHHHQTEQNKASKGKHHVHMCDAYRHLDDCSFQIPPHQEKYGLLNPEPRSIYHCDCTSRLFDGLDQYKEWSGVKTVLLQYISQSCFTFQPQDCTQQTSCSAVLVQPSPTQLEWQQRTGGDSRRSSRRDVSILAKRKGRWFRLQKLCFRMAQPKIYRTRKHKHCASIDDGVPM</sequence>
<keyword evidence="6" id="KW-1185">Reference proteome</keyword>
<dbReference type="Pfam" id="PF05826">
    <property type="entry name" value="Phospholip_A2_2"/>
    <property type="match status" value="2"/>
</dbReference>